<dbReference type="RefSeq" id="WP_315575599.1">
    <property type="nucleotide sequence ID" value="NZ_JARDXH010000002.1"/>
</dbReference>
<keyword evidence="4" id="KW-1185">Reference proteome</keyword>
<keyword evidence="1" id="KW-1133">Transmembrane helix</keyword>
<comment type="caution">
    <text evidence="3">The sequence shown here is derived from an EMBL/GenBank/DDBJ whole genome shotgun (WGS) entry which is preliminary data.</text>
</comment>
<protein>
    <recommendedName>
        <fullName evidence="2">Glycosyltransferase RgtA/B/C/D-like domain-containing protein</fullName>
    </recommendedName>
</protein>
<evidence type="ECO:0000313" key="3">
    <source>
        <dbReference type="EMBL" id="MDU0808173.1"/>
    </source>
</evidence>
<feature type="transmembrane region" description="Helical" evidence="1">
    <location>
        <begin position="289"/>
        <end position="307"/>
    </location>
</feature>
<feature type="transmembrane region" description="Helical" evidence="1">
    <location>
        <begin position="319"/>
        <end position="340"/>
    </location>
</feature>
<evidence type="ECO:0000256" key="1">
    <source>
        <dbReference type="SAM" id="Phobius"/>
    </source>
</evidence>
<reference evidence="3 4" key="1">
    <citation type="submission" date="2023-09" db="EMBL/GenBank/DDBJ databases">
        <title>Aquirufa genomes.</title>
        <authorList>
            <person name="Pitt A."/>
        </authorList>
    </citation>
    <scope>NUCLEOTIDE SEQUENCE [LARGE SCALE GENOMIC DNA]</scope>
    <source>
        <strain evidence="3 4">LEOWEIH-7C</strain>
    </source>
</reference>
<feature type="transmembrane region" description="Helical" evidence="1">
    <location>
        <begin position="193"/>
        <end position="213"/>
    </location>
</feature>
<evidence type="ECO:0000313" key="4">
    <source>
        <dbReference type="Proteomes" id="UP001249959"/>
    </source>
</evidence>
<evidence type="ECO:0000259" key="2">
    <source>
        <dbReference type="Pfam" id="PF13231"/>
    </source>
</evidence>
<keyword evidence="1" id="KW-0812">Transmembrane</keyword>
<proteinExistence type="predicted"/>
<feature type="transmembrane region" description="Helical" evidence="1">
    <location>
        <begin position="517"/>
        <end position="537"/>
    </location>
</feature>
<dbReference type="Proteomes" id="UP001249959">
    <property type="component" value="Unassembled WGS sequence"/>
</dbReference>
<feature type="transmembrane region" description="Helical" evidence="1">
    <location>
        <begin position="220"/>
        <end position="239"/>
    </location>
</feature>
<feature type="transmembrane region" description="Helical" evidence="1">
    <location>
        <begin position="492"/>
        <end position="511"/>
    </location>
</feature>
<accession>A0ABU3TQM4</accession>
<feature type="transmembrane region" description="Helical" evidence="1">
    <location>
        <begin position="56"/>
        <end position="74"/>
    </location>
</feature>
<feature type="transmembrane region" description="Helical" evidence="1">
    <location>
        <begin position="113"/>
        <end position="135"/>
    </location>
</feature>
<dbReference type="Pfam" id="PF13231">
    <property type="entry name" value="PMT_2"/>
    <property type="match status" value="1"/>
</dbReference>
<dbReference type="EMBL" id="JAVNWW010000001">
    <property type="protein sequence ID" value="MDU0808173.1"/>
    <property type="molecule type" value="Genomic_DNA"/>
</dbReference>
<feature type="transmembrane region" description="Helical" evidence="1">
    <location>
        <begin position="268"/>
        <end position="283"/>
    </location>
</feature>
<feature type="transmembrane region" description="Helical" evidence="1">
    <location>
        <begin position="245"/>
        <end position="261"/>
    </location>
</feature>
<keyword evidence="1" id="KW-0472">Membrane</keyword>
<sequence length="666" mass="77059">MLFIVFLSFILFNFRIASKISNKNFDEILLTGFTFQSLSIICSGYLLSAIKLWDNAYCWSILPFFVSYTFYLFFRNVIHLPEQIHSSSFKLIGSSIQQLHEIYKQQRKTEKTLFAFIFFGAAIITISQLFLLFYLPPNEWDSMTGHLNRILYFVQNHSTAHFVGTNWNIDTYPKSFSSIQFYPFLMSGFNEHFFKLPNLSAFWILFVGSYAALKQLQIPFKVRLLSASLLIFTPILLIQSTTTDTDIVLGAYLVCGLYYLIRFTKTKEVYYIYISNLMFAIAMSHKITFVFALPSLAVLISYACLINKEHINLKHLKHAILSSILFLFVSMPTGYIANIIHYGHPIGPNTATKHQSIERAGNFSNLVLHGSKNVARYFFDLINFDGLRNIQWVENYQEVVNQQFRNLDSFFNWGLETSTAFTIVPFSYTRKFEFYNGTPIYGSIFLLIIIPAIIILLVKKRPTFYYFFFLAFLLHFGALAYTAAYDPWKGRYMISSLVFLLPISSLFFKPFVAKNKYSLVLVVYLIIIASAFSTILFHSRSAFVSTHHLPTIWGKSRMELLTVSRPDITNAYTRFDQIVPQDATVALATINDDYEYPLWGDRFTRTLIPINPFEKGLQPIPKEATYLFFSRSVIKPVGTDIRLGTDTTIKEHIIVRGEDYYLRKLK</sequence>
<dbReference type="InterPro" id="IPR038731">
    <property type="entry name" value="RgtA/B/C-like"/>
</dbReference>
<gene>
    <name evidence="3" type="ORF">PQG45_03880</name>
</gene>
<feature type="transmembrane region" description="Helical" evidence="1">
    <location>
        <begin position="464"/>
        <end position="485"/>
    </location>
</feature>
<organism evidence="3 4">
    <name type="scientific">Aquirufa regiilacus</name>
    <dbReference type="NCBI Taxonomy" id="3024868"/>
    <lineage>
        <taxon>Bacteria</taxon>
        <taxon>Pseudomonadati</taxon>
        <taxon>Bacteroidota</taxon>
        <taxon>Cytophagia</taxon>
        <taxon>Cytophagales</taxon>
        <taxon>Flectobacillaceae</taxon>
        <taxon>Aquirufa</taxon>
    </lineage>
</organism>
<feature type="transmembrane region" description="Helical" evidence="1">
    <location>
        <begin position="440"/>
        <end position="458"/>
    </location>
</feature>
<feature type="domain" description="Glycosyltransferase RgtA/B/C/D-like" evidence="2">
    <location>
        <begin position="221"/>
        <end position="332"/>
    </location>
</feature>
<name>A0ABU3TQM4_9BACT</name>